<organism evidence="2 3">
    <name type="scientific">Verminephrobacter aporrectodeae subsp. tuberculatae</name>
    <dbReference type="NCBI Taxonomy" id="1110392"/>
    <lineage>
        <taxon>Bacteria</taxon>
        <taxon>Pseudomonadati</taxon>
        <taxon>Pseudomonadota</taxon>
        <taxon>Betaproteobacteria</taxon>
        <taxon>Burkholderiales</taxon>
        <taxon>Comamonadaceae</taxon>
        <taxon>Verminephrobacter</taxon>
    </lineage>
</organism>
<feature type="domain" description="IrrE N-terminal-like" evidence="1">
    <location>
        <begin position="38"/>
        <end position="164"/>
    </location>
</feature>
<evidence type="ECO:0000313" key="2">
    <source>
        <dbReference type="EMBL" id="MCW5322583.1"/>
    </source>
</evidence>
<evidence type="ECO:0000259" key="1">
    <source>
        <dbReference type="Pfam" id="PF06114"/>
    </source>
</evidence>
<dbReference type="PANTHER" id="PTHR43236">
    <property type="entry name" value="ANTITOXIN HIGA1"/>
    <property type="match status" value="1"/>
</dbReference>
<keyword evidence="3" id="KW-1185">Reference proteome</keyword>
<dbReference type="PANTHER" id="PTHR43236:SF1">
    <property type="entry name" value="BLL7220 PROTEIN"/>
    <property type="match status" value="1"/>
</dbReference>
<name>A0ABT3KW87_9BURK</name>
<accession>A0ABT3KW87</accession>
<proteinExistence type="predicted"/>
<dbReference type="EMBL" id="QZCW01000003">
    <property type="protein sequence ID" value="MCW5322583.1"/>
    <property type="molecule type" value="Genomic_DNA"/>
</dbReference>
<evidence type="ECO:0000313" key="3">
    <source>
        <dbReference type="Proteomes" id="UP001208935"/>
    </source>
</evidence>
<reference evidence="3" key="1">
    <citation type="submission" date="2023-07" db="EMBL/GenBank/DDBJ databases">
        <title>Verminephrobacter genomes.</title>
        <authorList>
            <person name="Lund M.B."/>
        </authorList>
    </citation>
    <scope>NUCLEOTIDE SEQUENCE [LARGE SCALE GENOMIC DNA]</scope>
    <source>
        <strain evidence="3">AtM5-05</strain>
    </source>
</reference>
<dbReference type="InterPro" id="IPR052345">
    <property type="entry name" value="Rad_response_metalloprotease"/>
</dbReference>
<sequence>MQSRALAFPKGVHMKTAQQILDAYWDGMLPINPIKIASAMGIKVKSDPFLPESGSVEVIDGTVHITYNSAEQSNPRWRFTVAHEIGHYALGHLDRVTTKMFRDPVANFSTGAQLPEERQANHFAAQLLMPERIVKYVMMEKGVSTIQGLASLFRVSQVAMKWRLVNLGMIRG</sequence>
<comment type="caution">
    <text evidence="2">The sequence shown here is derived from an EMBL/GenBank/DDBJ whole genome shotgun (WGS) entry which is preliminary data.</text>
</comment>
<gene>
    <name evidence="2" type="ORF">D5039_15925</name>
</gene>
<dbReference type="InterPro" id="IPR010359">
    <property type="entry name" value="IrrE_HExxH"/>
</dbReference>
<dbReference type="Gene3D" id="1.10.10.2910">
    <property type="match status" value="1"/>
</dbReference>
<dbReference type="Proteomes" id="UP001208935">
    <property type="component" value="Unassembled WGS sequence"/>
</dbReference>
<protein>
    <submittedName>
        <fullName evidence="2">ImmA/IrrE family metallo-endopeptidase</fullName>
    </submittedName>
</protein>
<dbReference type="Pfam" id="PF06114">
    <property type="entry name" value="Peptidase_M78"/>
    <property type="match status" value="1"/>
</dbReference>